<sequence length="67" mass="7879">MVKINFSEILYVESLSDYIQTHLTNKTITSRETVSNIEAKLPQHQFLRVHHSFIISINKIEFFPMSL</sequence>
<dbReference type="PROSITE" id="PS50930">
    <property type="entry name" value="HTH_LYTTR"/>
    <property type="match status" value="1"/>
</dbReference>
<evidence type="ECO:0000313" key="3">
    <source>
        <dbReference type="Proteomes" id="UP000270856"/>
    </source>
</evidence>
<dbReference type="Gene3D" id="2.40.50.1020">
    <property type="entry name" value="LytTr DNA-binding domain"/>
    <property type="match status" value="1"/>
</dbReference>
<organism evidence="2 3">
    <name type="scientific">Aureibaculum marinum</name>
    <dbReference type="NCBI Taxonomy" id="2487930"/>
    <lineage>
        <taxon>Bacteria</taxon>
        <taxon>Pseudomonadati</taxon>
        <taxon>Bacteroidota</taxon>
        <taxon>Flavobacteriia</taxon>
        <taxon>Flavobacteriales</taxon>
        <taxon>Flavobacteriaceae</taxon>
        <taxon>Aureibaculum</taxon>
    </lineage>
</organism>
<evidence type="ECO:0000313" key="2">
    <source>
        <dbReference type="EMBL" id="RPD96590.1"/>
    </source>
</evidence>
<proteinExistence type="predicted"/>
<keyword evidence="3" id="KW-1185">Reference proteome</keyword>
<accession>A0A3N4NWM9</accession>
<dbReference type="EMBL" id="RPFJ01000011">
    <property type="protein sequence ID" value="RPD96590.1"/>
    <property type="molecule type" value="Genomic_DNA"/>
</dbReference>
<dbReference type="InterPro" id="IPR046947">
    <property type="entry name" value="LytR-like"/>
</dbReference>
<gene>
    <name evidence="2" type="ORF">EGM88_09495</name>
</gene>
<dbReference type="GO" id="GO:0003677">
    <property type="term" value="F:DNA binding"/>
    <property type="evidence" value="ECO:0007669"/>
    <property type="project" value="InterPro"/>
</dbReference>
<dbReference type="PANTHER" id="PTHR37299:SF1">
    <property type="entry name" value="STAGE 0 SPORULATION PROTEIN A HOMOLOG"/>
    <property type="match status" value="1"/>
</dbReference>
<reference evidence="2 3" key="1">
    <citation type="submission" date="2018-11" db="EMBL/GenBank/DDBJ databases">
        <title>Aureibaculum marinum gen. nov., sp. nov., a member of the family Flavobacteriaceae isolated from the Bohai Sea.</title>
        <authorList>
            <person name="Ji X."/>
        </authorList>
    </citation>
    <scope>NUCLEOTIDE SEQUENCE [LARGE SCALE GENOMIC DNA]</scope>
    <source>
        <strain evidence="2 3">BH-SD17</strain>
    </source>
</reference>
<dbReference type="RefSeq" id="WP_123897885.1">
    <property type="nucleotide sequence ID" value="NZ_RPFJ01000011.1"/>
</dbReference>
<dbReference type="AlphaFoldDB" id="A0A3N4NWM9"/>
<evidence type="ECO:0000259" key="1">
    <source>
        <dbReference type="PROSITE" id="PS50930"/>
    </source>
</evidence>
<dbReference type="InterPro" id="IPR007492">
    <property type="entry name" value="LytTR_DNA-bd_dom"/>
</dbReference>
<dbReference type="GO" id="GO:0000156">
    <property type="term" value="F:phosphorelay response regulator activity"/>
    <property type="evidence" value="ECO:0007669"/>
    <property type="project" value="InterPro"/>
</dbReference>
<dbReference type="PANTHER" id="PTHR37299">
    <property type="entry name" value="TRANSCRIPTIONAL REGULATOR-RELATED"/>
    <property type="match status" value="1"/>
</dbReference>
<dbReference type="Proteomes" id="UP000270856">
    <property type="component" value="Unassembled WGS sequence"/>
</dbReference>
<feature type="domain" description="HTH LytTR-type" evidence="1">
    <location>
        <begin position="1"/>
        <end position="67"/>
    </location>
</feature>
<name>A0A3N4NWM9_9FLAO</name>
<dbReference type="SMART" id="SM00850">
    <property type="entry name" value="LytTR"/>
    <property type="match status" value="1"/>
</dbReference>
<protein>
    <submittedName>
        <fullName evidence="2">LytTR family transcriptional regulator</fullName>
    </submittedName>
</protein>
<dbReference type="OrthoDB" id="2168082at2"/>
<dbReference type="Pfam" id="PF04397">
    <property type="entry name" value="LytTR"/>
    <property type="match status" value="1"/>
</dbReference>
<comment type="caution">
    <text evidence="2">The sequence shown here is derived from an EMBL/GenBank/DDBJ whole genome shotgun (WGS) entry which is preliminary data.</text>
</comment>